<evidence type="ECO:0000313" key="3">
    <source>
        <dbReference type="EMBL" id="GMI20668.1"/>
    </source>
</evidence>
<dbReference type="InterPro" id="IPR004843">
    <property type="entry name" value="Calcineurin-like_PHP"/>
</dbReference>
<dbReference type="Gene3D" id="3.60.21.10">
    <property type="match status" value="1"/>
</dbReference>
<dbReference type="InterPro" id="IPR027417">
    <property type="entry name" value="P-loop_NTPase"/>
</dbReference>
<dbReference type="CDD" id="cd00838">
    <property type="entry name" value="MPP_superfamily"/>
    <property type="match status" value="1"/>
</dbReference>
<dbReference type="Pfam" id="PF00149">
    <property type="entry name" value="Metallophos"/>
    <property type="match status" value="1"/>
</dbReference>
<dbReference type="InterPro" id="IPR029052">
    <property type="entry name" value="Metallo-depent_PP-like"/>
</dbReference>
<organism evidence="3 4">
    <name type="scientific">Triparma columacea</name>
    <dbReference type="NCBI Taxonomy" id="722753"/>
    <lineage>
        <taxon>Eukaryota</taxon>
        <taxon>Sar</taxon>
        <taxon>Stramenopiles</taxon>
        <taxon>Ochrophyta</taxon>
        <taxon>Bolidophyceae</taxon>
        <taxon>Parmales</taxon>
        <taxon>Triparmaceae</taxon>
        <taxon>Triparma</taxon>
    </lineage>
</organism>
<name>A0A9W7L269_9STRA</name>
<accession>A0A9W7L269</accession>
<dbReference type="Proteomes" id="UP001165065">
    <property type="component" value="Unassembled WGS sequence"/>
</dbReference>
<dbReference type="OrthoDB" id="201031at2759"/>
<keyword evidence="1" id="KW-0175">Coiled coil</keyword>
<dbReference type="PANTHER" id="PTHR32114">
    <property type="entry name" value="ABC TRANSPORTER ABCH.3"/>
    <property type="match status" value="1"/>
</dbReference>
<dbReference type="EMBL" id="BRYA01000518">
    <property type="protein sequence ID" value="GMI20668.1"/>
    <property type="molecule type" value="Genomic_DNA"/>
</dbReference>
<dbReference type="SUPFAM" id="SSF56300">
    <property type="entry name" value="Metallo-dependent phosphatases"/>
    <property type="match status" value="1"/>
</dbReference>
<sequence length="834" mass="91952">STKPSTSILFLGDFYHTRGSLDVRCLNAIFPKVKEIASRNKIYMIPGNHDVVDFHTRQTSLDVFSNLPNVTIIKSPSILHTCGIIPYKRSGISSDISTLSTVPGLNAMFIHDDCRGYVMSGNLRSQSGLDPSTWDGWCGSVWSGHFHKPQGEGEGRVNYVGSPYQVTAGEAGERKRFVWLDGDFNYNGSVWLPRFGREYHVVTGRSPSSMLESYLSTQGSVNASSPINHTGVETLAISVLSNITSSTNLAETQLGEGIQMESVTVEGFASFRGRAIHPLGGRGVVLVKGGGEIGNRTFGSNGSGKTSLLMSSFWGLTGTMDARPTPQESVNDVVHTLSPAAEVNVTFKLGGKHSWVSRRRGSKPHLRANVGGEDVTMQTQGQTQLELERRLPGASVLRRCVYLNQHMEGDLLKCTTGEMAGVVGGITGVEAFKECRKEFEELDVKAMYEKVEACTSRLNLVRSSVDTDPPTLEARGGVEEAERQVAEGRTKLRVCKAGLENALGRRGWGGGNESGEGVCPTCGQDVRGESKERVEEVVKREEEEIKRLKGEVIALEGVVEGMVEEGRERQRVLTEIMKGWEGKLEEAKGGLKVAREEYEAGLDSQAKKKEVVGRREEREREREFLRRILEEDESKIKELEEELLGIRSSIASCLSSESTWASLEKLFSPRYIQAYVLTSALSELSYLTSNYLSDLSEDTLRLNLKMGENGVISREVLALEKSVWGKRTLATLSGGQWRRVSLALTLAFRELCWNWGVCRSDMLVMDEPMTHLDRSGRRALARVLKGMVREGKVGTVFLILQDLAGEEMEEDSDEIDVVWGGNTDEEGSKVLVDQ</sequence>
<protein>
    <recommendedName>
        <fullName evidence="2">Calcineurin-like phosphoesterase domain-containing protein</fullName>
    </recommendedName>
</protein>
<dbReference type="AlphaFoldDB" id="A0A9W7L269"/>
<feature type="non-terminal residue" evidence="3">
    <location>
        <position position="1"/>
    </location>
</feature>
<dbReference type="GO" id="GO:0016787">
    <property type="term" value="F:hydrolase activity"/>
    <property type="evidence" value="ECO:0007669"/>
    <property type="project" value="InterPro"/>
</dbReference>
<evidence type="ECO:0000313" key="4">
    <source>
        <dbReference type="Proteomes" id="UP001165065"/>
    </source>
</evidence>
<evidence type="ECO:0000256" key="1">
    <source>
        <dbReference type="SAM" id="Coils"/>
    </source>
</evidence>
<gene>
    <name evidence="3" type="ORF">TrCOL_g5604</name>
</gene>
<dbReference type="PANTHER" id="PTHR32114:SF2">
    <property type="entry name" value="ABC TRANSPORTER ABCH.3"/>
    <property type="match status" value="1"/>
</dbReference>
<dbReference type="Gene3D" id="3.40.50.300">
    <property type="entry name" value="P-loop containing nucleotide triphosphate hydrolases"/>
    <property type="match status" value="2"/>
</dbReference>
<keyword evidence="4" id="KW-1185">Reference proteome</keyword>
<feature type="coiled-coil region" evidence="1">
    <location>
        <begin position="531"/>
        <end position="649"/>
    </location>
</feature>
<reference evidence="4" key="1">
    <citation type="journal article" date="2023" name="Commun. Biol.">
        <title>Genome analysis of Parmales, the sister group of diatoms, reveals the evolutionary specialization of diatoms from phago-mixotrophs to photoautotrophs.</title>
        <authorList>
            <person name="Ban H."/>
            <person name="Sato S."/>
            <person name="Yoshikawa S."/>
            <person name="Yamada K."/>
            <person name="Nakamura Y."/>
            <person name="Ichinomiya M."/>
            <person name="Sato N."/>
            <person name="Blanc-Mathieu R."/>
            <person name="Endo H."/>
            <person name="Kuwata A."/>
            <person name="Ogata H."/>
        </authorList>
    </citation>
    <scope>NUCLEOTIDE SEQUENCE [LARGE SCALE GENOMIC DNA]</scope>
</reference>
<evidence type="ECO:0000259" key="2">
    <source>
        <dbReference type="Pfam" id="PF00149"/>
    </source>
</evidence>
<proteinExistence type="predicted"/>
<comment type="caution">
    <text evidence="3">The sequence shown here is derived from an EMBL/GenBank/DDBJ whole genome shotgun (WGS) entry which is preliminary data.</text>
</comment>
<feature type="domain" description="Calcineurin-like phosphoesterase" evidence="2">
    <location>
        <begin position="8"/>
        <end position="83"/>
    </location>
</feature>
<dbReference type="SUPFAM" id="SSF52540">
    <property type="entry name" value="P-loop containing nucleoside triphosphate hydrolases"/>
    <property type="match status" value="1"/>
</dbReference>